<dbReference type="EMBL" id="CAJOBJ010360866">
    <property type="protein sequence ID" value="CAF5217940.1"/>
    <property type="molecule type" value="Genomic_DNA"/>
</dbReference>
<reference evidence="2" key="1">
    <citation type="submission" date="2021-02" db="EMBL/GenBank/DDBJ databases">
        <authorList>
            <person name="Nowell W R."/>
        </authorList>
    </citation>
    <scope>NUCLEOTIDE SEQUENCE</scope>
</reference>
<dbReference type="AlphaFoldDB" id="A0A8S3JL97"/>
<accession>A0A8S3JL97</accession>
<evidence type="ECO:0000256" key="1">
    <source>
        <dbReference type="SAM" id="SignalP"/>
    </source>
</evidence>
<dbReference type="Proteomes" id="UP000681720">
    <property type="component" value="Unassembled WGS sequence"/>
</dbReference>
<gene>
    <name evidence="2" type="ORF">GIL414_LOCUS82697</name>
</gene>
<evidence type="ECO:0000313" key="2">
    <source>
        <dbReference type="EMBL" id="CAF5217940.1"/>
    </source>
</evidence>
<evidence type="ECO:0000313" key="3">
    <source>
        <dbReference type="Proteomes" id="UP000681720"/>
    </source>
</evidence>
<feature type="signal peptide" evidence="1">
    <location>
        <begin position="1"/>
        <end position="18"/>
    </location>
</feature>
<organism evidence="2 3">
    <name type="scientific">Rotaria magnacalcarata</name>
    <dbReference type="NCBI Taxonomy" id="392030"/>
    <lineage>
        <taxon>Eukaryota</taxon>
        <taxon>Metazoa</taxon>
        <taxon>Spiralia</taxon>
        <taxon>Gnathifera</taxon>
        <taxon>Rotifera</taxon>
        <taxon>Eurotatoria</taxon>
        <taxon>Bdelloidea</taxon>
        <taxon>Philodinida</taxon>
        <taxon>Philodinidae</taxon>
        <taxon>Rotaria</taxon>
    </lineage>
</organism>
<protein>
    <submittedName>
        <fullName evidence="2">Uncharacterized protein</fullName>
    </submittedName>
</protein>
<feature type="chain" id="PRO_5035905308" evidence="1">
    <location>
        <begin position="19"/>
        <end position="72"/>
    </location>
</feature>
<comment type="caution">
    <text evidence="2">The sequence shown here is derived from an EMBL/GenBank/DDBJ whole genome shotgun (WGS) entry which is preliminary data.</text>
</comment>
<proteinExistence type="predicted"/>
<name>A0A8S3JL97_9BILA</name>
<feature type="non-terminal residue" evidence="2">
    <location>
        <position position="1"/>
    </location>
</feature>
<keyword evidence="1" id="KW-0732">Signal</keyword>
<sequence>GKGHRFNTYTVFWMIVCTLQLDNQQLPNVQNLAERATRKRQYGPWNCSVPEIKEIKRNISNISLGKEYVGII</sequence>